<protein>
    <submittedName>
        <fullName evidence="1">Uncharacterized protein</fullName>
    </submittedName>
</protein>
<dbReference type="EMBL" id="UINC01010322">
    <property type="protein sequence ID" value="SVA45962.1"/>
    <property type="molecule type" value="Genomic_DNA"/>
</dbReference>
<feature type="non-terminal residue" evidence="1">
    <location>
        <position position="235"/>
    </location>
</feature>
<proteinExistence type="predicted"/>
<name>A0A381W0E7_9ZZZZ</name>
<dbReference type="AlphaFoldDB" id="A0A381W0E7"/>
<gene>
    <name evidence="1" type="ORF">METZ01_LOCUS98816</name>
</gene>
<reference evidence="1" key="1">
    <citation type="submission" date="2018-05" db="EMBL/GenBank/DDBJ databases">
        <authorList>
            <person name="Lanie J.A."/>
            <person name="Ng W.-L."/>
            <person name="Kazmierczak K.M."/>
            <person name="Andrzejewski T.M."/>
            <person name="Davidsen T.M."/>
            <person name="Wayne K.J."/>
            <person name="Tettelin H."/>
            <person name="Glass J.I."/>
            <person name="Rusch D."/>
            <person name="Podicherti R."/>
            <person name="Tsui H.-C.T."/>
            <person name="Winkler M.E."/>
        </authorList>
    </citation>
    <scope>NUCLEOTIDE SEQUENCE</scope>
</reference>
<accession>A0A381W0E7</accession>
<organism evidence="1">
    <name type="scientific">marine metagenome</name>
    <dbReference type="NCBI Taxonomy" id="408172"/>
    <lineage>
        <taxon>unclassified sequences</taxon>
        <taxon>metagenomes</taxon>
        <taxon>ecological metagenomes</taxon>
    </lineage>
</organism>
<evidence type="ECO:0000313" key="1">
    <source>
        <dbReference type="EMBL" id="SVA45962.1"/>
    </source>
</evidence>
<sequence length="235" mass="26132">MNAVVVKRSLSKNPNMIRTMIGTGLMLILVLSYAVYSNTVDSEYYGYTTTNESLEMELQMESEDKASWYYTTKAAITWVNVSVDGAPNGDSTLVVEAEGINSEWYHSPNLGLDSATNYVCNEPQSDYSDIMETCSYQRSHSMELNDGSGILRGRVSLDLPIEGIGYLENANISEAKNEAREKIDSQNKTITWRISVESDGQTISSDGIEVSAVVTTHEFVGIEQFRIDPVQETIY</sequence>